<dbReference type="SUPFAM" id="SSF69572">
    <property type="entry name" value="Activating enzymes of the ubiquitin-like proteins"/>
    <property type="match status" value="1"/>
</dbReference>
<reference evidence="3 4" key="1">
    <citation type="submission" date="2018-12" db="EMBL/GenBank/DDBJ databases">
        <authorList>
            <consortium name="Pathogen Informatics"/>
        </authorList>
    </citation>
    <scope>NUCLEOTIDE SEQUENCE [LARGE SCALE GENOMIC DNA]</scope>
    <source>
        <strain evidence="3 4">NCTC10437</strain>
    </source>
</reference>
<dbReference type="CDD" id="cd01483">
    <property type="entry name" value="E1_enzyme_family"/>
    <property type="match status" value="1"/>
</dbReference>
<gene>
    <name evidence="3" type="ORF">NCTC10437_01815</name>
</gene>
<dbReference type="AlphaFoldDB" id="A0A3S4RQE8"/>
<dbReference type="SUPFAM" id="SSF55469">
    <property type="entry name" value="FMN-dependent nitroreductase-like"/>
    <property type="match status" value="1"/>
</dbReference>
<dbReference type="RefSeq" id="WP_083443242.1">
    <property type="nucleotide sequence ID" value="NZ_CVQQ01000021.1"/>
</dbReference>
<name>A0A3S4RQE8_MYCAU</name>
<dbReference type="NCBIfam" id="NF005901">
    <property type="entry name" value="PRK07877.1"/>
    <property type="match status" value="1"/>
</dbReference>
<dbReference type="InterPro" id="IPR000594">
    <property type="entry name" value="ThiF_NAD_FAD-bd"/>
</dbReference>
<accession>A0A3S4RQE8</accession>
<protein>
    <submittedName>
        <fullName evidence="3">Dinucleotide-utilizing enzyme possibly involved in molybdopterin or thiamin biosynthesis</fullName>
    </submittedName>
</protein>
<feature type="region of interest" description="Disordered" evidence="1">
    <location>
        <begin position="354"/>
        <end position="374"/>
    </location>
</feature>
<sequence>MTFEHFDARADSVTELADAESACSAVILDPAEPKGRQALDALRDDPRIEFLDRTVEQLATLAGLQPAPTTDVTDEPPRWAYYPWRRSVVGILGPRAYRRVRTDRNRNLITTEEQEKLGRLRIGVVGLSVGHAVAHTLVMQGLCGELRLADFDDLELSNLNRVPATVFDLGHNKALTTARRIAEIDPYVSVRVLHSGVTRDTVDEFLDGLDVVVEECDSLDVKALIRERARARRLPVVMASSDRGLIDVERFDLDPERPIFHGLLGELDAAGLAGLDSREKIPHVLRIIDGGNLSARGAASLVEVGQTLSTWPQLAGDVLVGAATVAEAVRRIGLGEPLSSGRTRLDTAAALSGLTDPAERPPAPGWDPPADAPAPPGDAVHAVALAASRAPSGGNMQPWHIGWTATAVTVRLAPEYRSTIDVGLRGSAVAVGAAAFNAQVAAAAHHVLGRTEFSETEPGSPLSAVIELGDGTDESLASLFPILGDRETNRRMGTPSRLPARTVEDLLRAAQHEGAGLQLLADDVVLDQAGVLLAETDRIRYLTPHLHADMASEMRWPGDSVPESGIDVRSLELAPAELVTLDILRRPDVMSELAAWGTGASLGADTRTRIARSSALAVVMTDDLSLTGYARGGAAAEAVWLVAQRHGLSVQPISPVFLYAHTEDELGELSPRFTGRLAELQSAFRHLTPHRSGEAPVLILRLTTAAPASVRSRRRPLDNSGPPVF</sequence>
<evidence type="ECO:0000256" key="1">
    <source>
        <dbReference type="SAM" id="MobiDB-lite"/>
    </source>
</evidence>
<dbReference type="InterPro" id="IPR045886">
    <property type="entry name" value="ThiF/MoeB/HesA"/>
</dbReference>
<dbReference type="Gene3D" id="3.40.50.720">
    <property type="entry name" value="NAD(P)-binding Rossmann-like Domain"/>
    <property type="match status" value="1"/>
</dbReference>
<dbReference type="GO" id="GO:0016491">
    <property type="term" value="F:oxidoreductase activity"/>
    <property type="evidence" value="ECO:0007669"/>
    <property type="project" value="InterPro"/>
</dbReference>
<dbReference type="OrthoDB" id="5149792at2"/>
<dbReference type="Proteomes" id="UP000279306">
    <property type="component" value="Chromosome"/>
</dbReference>
<dbReference type="GO" id="GO:0061504">
    <property type="term" value="P:cyclic threonylcarbamoyladenosine biosynthetic process"/>
    <property type="evidence" value="ECO:0007669"/>
    <property type="project" value="TreeGrafter"/>
</dbReference>
<evidence type="ECO:0000259" key="2">
    <source>
        <dbReference type="Pfam" id="PF00899"/>
    </source>
</evidence>
<evidence type="ECO:0000313" key="4">
    <source>
        <dbReference type="Proteomes" id="UP000279306"/>
    </source>
</evidence>
<feature type="compositionally biased region" description="Pro residues" evidence="1">
    <location>
        <begin position="360"/>
        <end position="374"/>
    </location>
</feature>
<dbReference type="PANTHER" id="PTHR43267">
    <property type="entry name" value="TRNA THREONYLCARBAMOYLADENOSINE DEHYDRATASE"/>
    <property type="match status" value="1"/>
</dbReference>
<evidence type="ECO:0000313" key="3">
    <source>
        <dbReference type="EMBL" id="VEG53149.1"/>
    </source>
</evidence>
<dbReference type="GO" id="GO:0008641">
    <property type="term" value="F:ubiquitin-like modifier activating enzyme activity"/>
    <property type="evidence" value="ECO:0007669"/>
    <property type="project" value="InterPro"/>
</dbReference>
<dbReference type="InterPro" id="IPR035985">
    <property type="entry name" value="Ubiquitin-activating_enz"/>
</dbReference>
<organism evidence="3 4">
    <name type="scientific">Mycolicibacterium aurum</name>
    <name type="common">Mycobacterium aurum</name>
    <dbReference type="NCBI Taxonomy" id="1791"/>
    <lineage>
        <taxon>Bacteria</taxon>
        <taxon>Bacillati</taxon>
        <taxon>Actinomycetota</taxon>
        <taxon>Actinomycetes</taxon>
        <taxon>Mycobacteriales</taxon>
        <taxon>Mycobacteriaceae</taxon>
        <taxon>Mycolicibacterium</taxon>
    </lineage>
</organism>
<dbReference type="KEGG" id="mauu:NCTC10437_01815"/>
<keyword evidence="4" id="KW-1185">Reference proteome</keyword>
<dbReference type="EMBL" id="LR134356">
    <property type="protein sequence ID" value="VEG53149.1"/>
    <property type="molecule type" value="Genomic_DNA"/>
</dbReference>
<dbReference type="PANTHER" id="PTHR43267:SF3">
    <property type="entry name" value="THIF PROTEIN"/>
    <property type="match status" value="1"/>
</dbReference>
<dbReference type="STRING" id="1791.GCA_001049355_04745"/>
<proteinExistence type="predicted"/>
<dbReference type="InterPro" id="IPR000415">
    <property type="entry name" value="Nitroreductase-like"/>
</dbReference>
<dbReference type="GO" id="GO:0061503">
    <property type="term" value="F:tRNA threonylcarbamoyladenosine dehydratase"/>
    <property type="evidence" value="ECO:0007669"/>
    <property type="project" value="TreeGrafter"/>
</dbReference>
<dbReference type="Gene3D" id="3.40.109.10">
    <property type="entry name" value="NADH Oxidase"/>
    <property type="match status" value="1"/>
</dbReference>
<feature type="domain" description="THIF-type NAD/FAD binding fold" evidence="2">
    <location>
        <begin position="103"/>
        <end position="260"/>
    </location>
</feature>
<dbReference type="Pfam" id="PF00899">
    <property type="entry name" value="ThiF"/>
    <property type="match status" value="1"/>
</dbReference>